<protein>
    <submittedName>
        <fullName evidence="1">Uncharacterized protein</fullName>
    </submittedName>
</protein>
<proteinExistence type="predicted"/>
<evidence type="ECO:0000313" key="1">
    <source>
        <dbReference type="EMBL" id="KAF9032343.1"/>
    </source>
</evidence>
<sequence>MSQLLDLLDRNPLLMVLSLEYCLPYLNSPVFPLPPPTRVGKLVRLADLTLAGRVLDCIQVLERLSIPATASLHISCNAWDRTEPSIRDGKEACDLIPLLTPQAQATFTKLSILPQGSLTHPGAINVSLEGVIQNSPIYWDLYLPVAFPSLWNYIQMLNAVFDALPCIMGVKDLSLMYCEFPYEVFIALFHKMQNVEILSISNISDHPLDSIAIALDSTITFDEGGTLRDSVFFPYLKDILIYDAERKRVVNDTYQRMYYVRVSEGYTPGRGERGVLGWSRAAEFKEGNVTGWVDCRG</sequence>
<name>A0A9P5TW92_9AGAR</name>
<keyword evidence="2" id="KW-1185">Reference proteome</keyword>
<accession>A0A9P5TW92</accession>
<dbReference type="AlphaFoldDB" id="A0A9P5TW92"/>
<gene>
    <name evidence="1" type="ORF">BDP27DRAFT_1455742</name>
</gene>
<dbReference type="OrthoDB" id="3172239at2759"/>
<organism evidence="1 2">
    <name type="scientific">Rhodocollybia butyracea</name>
    <dbReference type="NCBI Taxonomy" id="206335"/>
    <lineage>
        <taxon>Eukaryota</taxon>
        <taxon>Fungi</taxon>
        <taxon>Dikarya</taxon>
        <taxon>Basidiomycota</taxon>
        <taxon>Agaricomycotina</taxon>
        <taxon>Agaricomycetes</taxon>
        <taxon>Agaricomycetidae</taxon>
        <taxon>Agaricales</taxon>
        <taxon>Marasmiineae</taxon>
        <taxon>Omphalotaceae</taxon>
        <taxon>Rhodocollybia</taxon>
    </lineage>
</organism>
<comment type="caution">
    <text evidence="1">The sequence shown here is derived from an EMBL/GenBank/DDBJ whole genome shotgun (WGS) entry which is preliminary data.</text>
</comment>
<evidence type="ECO:0000313" key="2">
    <source>
        <dbReference type="Proteomes" id="UP000772434"/>
    </source>
</evidence>
<dbReference type="EMBL" id="JADNRY010000641">
    <property type="protein sequence ID" value="KAF9032343.1"/>
    <property type="molecule type" value="Genomic_DNA"/>
</dbReference>
<dbReference type="Proteomes" id="UP000772434">
    <property type="component" value="Unassembled WGS sequence"/>
</dbReference>
<reference evidence="1" key="1">
    <citation type="submission" date="2020-11" db="EMBL/GenBank/DDBJ databases">
        <authorList>
            <consortium name="DOE Joint Genome Institute"/>
            <person name="Ahrendt S."/>
            <person name="Riley R."/>
            <person name="Andreopoulos W."/>
            <person name="Labutti K."/>
            <person name="Pangilinan J."/>
            <person name="Ruiz-Duenas F.J."/>
            <person name="Barrasa J.M."/>
            <person name="Sanchez-Garcia M."/>
            <person name="Camarero S."/>
            <person name="Miyauchi S."/>
            <person name="Serrano A."/>
            <person name="Linde D."/>
            <person name="Babiker R."/>
            <person name="Drula E."/>
            <person name="Ayuso-Fernandez I."/>
            <person name="Pacheco R."/>
            <person name="Padilla G."/>
            <person name="Ferreira P."/>
            <person name="Barriuso J."/>
            <person name="Kellner H."/>
            <person name="Castanera R."/>
            <person name="Alfaro M."/>
            <person name="Ramirez L."/>
            <person name="Pisabarro A.G."/>
            <person name="Kuo A."/>
            <person name="Tritt A."/>
            <person name="Lipzen A."/>
            <person name="He G."/>
            <person name="Yan M."/>
            <person name="Ng V."/>
            <person name="Cullen D."/>
            <person name="Martin F."/>
            <person name="Rosso M.-N."/>
            <person name="Henrissat B."/>
            <person name="Hibbett D."/>
            <person name="Martinez A.T."/>
            <person name="Grigoriev I.V."/>
        </authorList>
    </citation>
    <scope>NUCLEOTIDE SEQUENCE</scope>
    <source>
        <strain evidence="1">AH 40177</strain>
    </source>
</reference>